<dbReference type="SUPFAM" id="SSF53850">
    <property type="entry name" value="Periplasmic binding protein-like II"/>
    <property type="match status" value="1"/>
</dbReference>
<evidence type="ECO:0000313" key="6">
    <source>
        <dbReference type="EMBL" id="MFF3571962.1"/>
    </source>
</evidence>
<feature type="domain" description="HTH lysR-type" evidence="5">
    <location>
        <begin position="1"/>
        <end position="56"/>
    </location>
</feature>
<evidence type="ECO:0000256" key="4">
    <source>
        <dbReference type="ARBA" id="ARBA00023163"/>
    </source>
</evidence>
<dbReference type="EMBL" id="JBIAQY010000011">
    <property type="protein sequence ID" value="MFF3571962.1"/>
    <property type="molecule type" value="Genomic_DNA"/>
</dbReference>
<dbReference type="PROSITE" id="PS50931">
    <property type="entry name" value="HTH_LYSR"/>
    <property type="match status" value="1"/>
</dbReference>
<dbReference type="Proteomes" id="UP001601992">
    <property type="component" value="Unassembled WGS sequence"/>
</dbReference>
<dbReference type="PANTHER" id="PTHR30419">
    <property type="entry name" value="HTH-TYPE TRANSCRIPTIONAL REGULATOR YBHD"/>
    <property type="match status" value="1"/>
</dbReference>
<dbReference type="InterPro" id="IPR036390">
    <property type="entry name" value="WH_DNA-bd_sf"/>
</dbReference>
<dbReference type="InterPro" id="IPR036388">
    <property type="entry name" value="WH-like_DNA-bd_sf"/>
</dbReference>
<dbReference type="PRINTS" id="PR00039">
    <property type="entry name" value="HTHLYSR"/>
</dbReference>
<organism evidence="6 7">
    <name type="scientific">Nocardia jiangxiensis</name>
    <dbReference type="NCBI Taxonomy" id="282685"/>
    <lineage>
        <taxon>Bacteria</taxon>
        <taxon>Bacillati</taxon>
        <taxon>Actinomycetota</taxon>
        <taxon>Actinomycetes</taxon>
        <taxon>Mycobacteriales</taxon>
        <taxon>Nocardiaceae</taxon>
        <taxon>Nocardia</taxon>
    </lineage>
</organism>
<dbReference type="InterPro" id="IPR000847">
    <property type="entry name" value="LysR_HTH_N"/>
</dbReference>
<keyword evidence="3" id="KW-0238">DNA-binding</keyword>
<dbReference type="Pfam" id="PF00126">
    <property type="entry name" value="HTH_1"/>
    <property type="match status" value="1"/>
</dbReference>
<dbReference type="RefSeq" id="WP_387405703.1">
    <property type="nucleotide sequence ID" value="NZ_JBIAQY010000011.1"/>
</dbReference>
<comment type="similarity">
    <text evidence="1">Belongs to the LysR transcriptional regulatory family.</text>
</comment>
<dbReference type="SUPFAM" id="SSF46785">
    <property type="entry name" value="Winged helix' DNA-binding domain"/>
    <property type="match status" value="1"/>
</dbReference>
<protein>
    <submittedName>
        <fullName evidence="6">LysR substrate-binding domain-containing protein</fullName>
    </submittedName>
</protein>
<dbReference type="InterPro" id="IPR005119">
    <property type="entry name" value="LysR_subst-bd"/>
</dbReference>
<evidence type="ECO:0000313" key="7">
    <source>
        <dbReference type="Proteomes" id="UP001601992"/>
    </source>
</evidence>
<dbReference type="Pfam" id="PF03466">
    <property type="entry name" value="LysR_substrate"/>
    <property type="match status" value="1"/>
</dbReference>
<dbReference type="Gene3D" id="1.10.10.10">
    <property type="entry name" value="Winged helix-like DNA-binding domain superfamily/Winged helix DNA-binding domain"/>
    <property type="match status" value="1"/>
</dbReference>
<reference evidence="6 7" key="1">
    <citation type="submission" date="2024-10" db="EMBL/GenBank/DDBJ databases">
        <title>The Natural Products Discovery Center: Release of the First 8490 Sequenced Strains for Exploring Actinobacteria Biosynthetic Diversity.</title>
        <authorList>
            <person name="Kalkreuter E."/>
            <person name="Kautsar S.A."/>
            <person name="Yang D."/>
            <person name="Bader C.D."/>
            <person name="Teijaro C.N."/>
            <person name="Fluegel L."/>
            <person name="Davis C.M."/>
            <person name="Simpson J.R."/>
            <person name="Lauterbach L."/>
            <person name="Steele A.D."/>
            <person name="Gui C."/>
            <person name="Meng S."/>
            <person name="Li G."/>
            <person name="Viehrig K."/>
            <person name="Ye F."/>
            <person name="Su P."/>
            <person name="Kiefer A.F."/>
            <person name="Nichols A."/>
            <person name="Cepeda A.J."/>
            <person name="Yan W."/>
            <person name="Fan B."/>
            <person name="Jiang Y."/>
            <person name="Adhikari A."/>
            <person name="Zheng C.-J."/>
            <person name="Schuster L."/>
            <person name="Cowan T.M."/>
            <person name="Smanski M.J."/>
            <person name="Chevrette M.G."/>
            <person name="De Carvalho L.P.S."/>
            <person name="Shen B."/>
        </authorList>
    </citation>
    <scope>NUCLEOTIDE SEQUENCE [LARGE SCALE GENOMIC DNA]</scope>
    <source>
        <strain evidence="6 7">NPDC002593</strain>
    </source>
</reference>
<comment type="caution">
    <text evidence="6">The sequence shown here is derived from an EMBL/GenBank/DDBJ whole genome shotgun (WGS) entry which is preliminary data.</text>
</comment>
<dbReference type="InterPro" id="IPR050950">
    <property type="entry name" value="HTH-type_LysR_regulators"/>
</dbReference>
<proteinExistence type="inferred from homology"/>
<evidence type="ECO:0000256" key="1">
    <source>
        <dbReference type="ARBA" id="ARBA00009437"/>
    </source>
</evidence>
<sequence>MRHLLLIDALSEYGSVVRAAEHLHITQPVATRALHELEKILGVRLFDRGPRGIHPTIFGTAFTEHARAVLGQLRQAGNHVADLAEGATGTVVVGNHLAGANILLPRAIARAKADHPNLTVVVHEANPDALMAELLAGRVDLIVGRLTSHTAPARITQKALYREPIRLVTRDGHPARELADPSLSALIDYPWILPIGETALRRELEDVFFRAELPLPRNRVECTSVPTLRQLLLETNSIAALPMLVAHHDTELAPLTTPLPSLGRPVGVTMPTTRHLSPSAQVLLEQLYSVTDDIRAAVAESDL</sequence>
<dbReference type="PANTHER" id="PTHR30419:SF8">
    <property type="entry name" value="NITROGEN ASSIMILATION TRANSCRIPTIONAL ACTIVATOR-RELATED"/>
    <property type="match status" value="1"/>
</dbReference>
<evidence type="ECO:0000256" key="3">
    <source>
        <dbReference type="ARBA" id="ARBA00023125"/>
    </source>
</evidence>
<accession>A0ABW6S6Q9</accession>
<keyword evidence="4" id="KW-0804">Transcription</keyword>
<dbReference type="Gene3D" id="3.40.190.290">
    <property type="match status" value="1"/>
</dbReference>
<evidence type="ECO:0000259" key="5">
    <source>
        <dbReference type="PROSITE" id="PS50931"/>
    </source>
</evidence>
<gene>
    <name evidence="6" type="ORF">ACFYXQ_29695</name>
</gene>
<keyword evidence="2" id="KW-0805">Transcription regulation</keyword>
<name>A0ABW6S6Q9_9NOCA</name>
<evidence type="ECO:0000256" key="2">
    <source>
        <dbReference type="ARBA" id="ARBA00023015"/>
    </source>
</evidence>
<keyword evidence="7" id="KW-1185">Reference proteome</keyword>